<proteinExistence type="predicted"/>
<dbReference type="Gene3D" id="2.60.40.2700">
    <property type="match status" value="1"/>
</dbReference>
<accession>A0A328YAQ0</accession>
<keyword evidence="2" id="KW-1185">Reference proteome</keyword>
<dbReference type="EMBL" id="QLSZ01000021">
    <property type="protein sequence ID" value="RAR69258.1"/>
    <property type="molecule type" value="Genomic_DNA"/>
</dbReference>
<name>A0A328YAQ0_9FLAO</name>
<dbReference type="Proteomes" id="UP000248840">
    <property type="component" value="Unassembled WGS sequence"/>
</dbReference>
<dbReference type="AlphaFoldDB" id="A0A328YAQ0"/>
<dbReference type="InterPro" id="IPR026341">
    <property type="entry name" value="T9SS_type_B"/>
</dbReference>
<comment type="caution">
    <text evidence="1">The sequence shown here is derived from an EMBL/GenBank/DDBJ whole genome shotgun (WGS) entry which is preliminary data.</text>
</comment>
<evidence type="ECO:0000313" key="2">
    <source>
        <dbReference type="Proteomes" id="UP000248840"/>
    </source>
</evidence>
<dbReference type="NCBIfam" id="TIGR04131">
    <property type="entry name" value="Bac_Flav_CTERM"/>
    <property type="match status" value="1"/>
</dbReference>
<dbReference type="OrthoDB" id="9765926at2"/>
<protein>
    <submittedName>
        <fullName evidence="1">Gliding motility-associated-like protein</fullName>
    </submittedName>
</protein>
<reference evidence="1 2" key="1">
    <citation type="submission" date="2018-06" db="EMBL/GenBank/DDBJ databases">
        <title>Genomic Encyclopedia of Archaeal and Bacterial Type Strains, Phase II (KMG-II): from individual species to whole genera.</title>
        <authorList>
            <person name="Goeker M."/>
        </authorList>
    </citation>
    <scope>NUCLEOTIDE SEQUENCE [LARGE SCALE GENOMIC DNA]</scope>
    <source>
        <strain evidence="1 2">DSM 25663</strain>
    </source>
</reference>
<dbReference type="RefSeq" id="WP_146739577.1">
    <property type="nucleotide sequence ID" value="NZ_QLSZ01000021.1"/>
</dbReference>
<evidence type="ECO:0000313" key="1">
    <source>
        <dbReference type="EMBL" id="RAR69258.1"/>
    </source>
</evidence>
<gene>
    <name evidence="1" type="ORF">CLV55_1211</name>
</gene>
<organism evidence="1 2">
    <name type="scientific">Flavobacterium aciduliphilum</name>
    <dbReference type="NCBI Taxonomy" id="1101402"/>
    <lineage>
        <taxon>Bacteria</taxon>
        <taxon>Pseudomonadati</taxon>
        <taxon>Bacteroidota</taxon>
        <taxon>Flavobacteriia</taxon>
        <taxon>Flavobacteriales</taxon>
        <taxon>Flavobacteriaceae</taxon>
        <taxon>Flavobacterium</taxon>
    </lineage>
</organism>
<sequence>APIINTPTNYEVCDDNNDGISCLFLLNTKDSEVSTAPGIQITYHWTLTDAQTGSNDIPKNTPYCNINSINTQTLYIRVFDPAAPTCASITTLQLIVHPKPVANIPSDYHTCDDDTDGSAVFNLTAVVTPQVLGTTLPSATHTVTYYESLADAQAPTNPIAFPSAYLSSTKTLWIRVENTATGCFDITTVKLIVDPLPIKLAFYPQFETCEVNAPVGFETFDLTTQIPAILLGQTGVSVTFYPSLAEAVSNTNPITTPNAYTNAQANAQTIGIRLTNTSTGCFVVSTMDLIVNPKPQPIPQAHPYIVCDTDQDGVAGFDLNTLTPDILMGAPGVYTISYFLTQTDAINNVNPIDTSVLFYNNNHPLVQFIYVRAEDPTTHCFAVMQIELRVEPAPVAPANLPAIVNCDADANPQDGCTTFNLESQTPVILAAQALAGSNYTVTYYTSLANASASPNGLAPIVNTTNYTACGTTTIWVRVQNNTTGCFAVSQFSTQVNTPTVLSTPTLLKICDNDANPNDLYTTFNMSAFVGTVPGHTLEFFIDSAYTQPIANPQAFVNTIAATQTVFIVATNTTTGCKSYRTLTLVVLPVPTPNTNLSSMPLVSCDINNPNDGYEIFDLTTHATYIMNNDNNVTLHYYPSQNDAINNTNEILTPTAANVNQNVWIRVESNYFIDYHPEHCYVLVEQPIKVNPLPLLNSGIVYQECDDDTDGITAFDLTSLAAALLNGNALPLSNYTLAYYLTNPPTTPIANPAVFYNSNTTGNTQTIYVVATNTTTGCQSPVQSFTIMVNPKPTATAPTDFAHCDDEPNDNDGYYPYDLSLLIPTILGPSQTLADYDVFFYDSQYDPDATPPLTPAPITDLINYQTYTHTLWVVVKNKITGCERIVSFKTTIEQLPTPVITADTNVICVDYNTHQPVRNLVLTATNTTTYLSGTTPPTYTYQWLDAAGVPIAGATNQTYTVVGPFANNISDSFSVVMTSTTASPLGCSTTSAPFTVLQSGQAATVPAYSQGYTITNAFAENQIITVNVAGYGTYEFSLDDGPRQTSNVFENVALGTHNITVWDTEGGMQSSCDPLIISEVQTIDYPHFFTPNGDGINDYWNIVGLQNDFNAKIYIFDRYGKLIKQISPQSKGWDGTYNGNPMFSTDYWFSVDYSEANAIKQFKAHFSLKR</sequence>
<feature type="non-terminal residue" evidence="1">
    <location>
        <position position="1"/>
    </location>
</feature>
<dbReference type="Pfam" id="PF13585">
    <property type="entry name" value="CHU_C"/>
    <property type="match status" value="1"/>
</dbReference>